<gene>
    <name evidence="1" type="ORF">HNQ41_001984</name>
</gene>
<comment type="caution">
    <text evidence="1">The sequence shown here is derived from an EMBL/GenBank/DDBJ whole genome shotgun (WGS) entry which is preliminary data.</text>
</comment>
<dbReference type="GO" id="GO:0045892">
    <property type="term" value="P:negative regulation of DNA-templated transcription"/>
    <property type="evidence" value="ECO:0007669"/>
    <property type="project" value="UniProtKB-ARBA"/>
</dbReference>
<dbReference type="CDD" id="cd10155">
    <property type="entry name" value="BsYrkD-like_DUF156"/>
    <property type="match status" value="1"/>
</dbReference>
<organism evidence="1 2">
    <name type="scientific">Texcoconibacillus texcoconensis</name>
    <dbReference type="NCBI Taxonomy" id="1095777"/>
    <lineage>
        <taxon>Bacteria</taxon>
        <taxon>Bacillati</taxon>
        <taxon>Bacillota</taxon>
        <taxon>Bacilli</taxon>
        <taxon>Bacillales</taxon>
        <taxon>Bacillaceae</taxon>
        <taxon>Texcoconibacillus</taxon>
    </lineage>
</organism>
<keyword evidence="2" id="KW-1185">Reference proteome</keyword>
<evidence type="ECO:0000313" key="2">
    <source>
        <dbReference type="Proteomes" id="UP000551878"/>
    </source>
</evidence>
<dbReference type="EMBL" id="JACHHB010000008">
    <property type="protein sequence ID" value="MBB5173794.1"/>
    <property type="molecule type" value="Genomic_DNA"/>
</dbReference>
<name>A0A840QQZ7_9BACI</name>
<dbReference type="AlphaFoldDB" id="A0A840QQZ7"/>
<accession>A0A840QQZ7</accession>
<proteinExistence type="predicted"/>
<dbReference type="InterPro" id="IPR038390">
    <property type="entry name" value="Metal_Tscrpt_repr_sf"/>
</dbReference>
<keyword evidence="1" id="KW-0238">DNA-binding</keyword>
<evidence type="ECO:0000313" key="1">
    <source>
        <dbReference type="EMBL" id="MBB5173794.1"/>
    </source>
</evidence>
<dbReference type="Pfam" id="PF02583">
    <property type="entry name" value="Trns_repr_metal"/>
    <property type="match status" value="1"/>
</dbReference>
<dbReference type="Proteomes" id="UP000551878">
    <property type="component" value="Unassembled WGS sequence"/>
</dbReference>
<reference evidence="1 2" key="1">
    <citation type="submission" date="2020-08" db="EMBL/GenBank/DDBJ databases">
        <title>Genomic Encyclopedia of Type Strains, Phase IV (KMG-IV): sequencing the most valuable type-strain genomes for metagenomic binning, comparative biology and taxonomic classification.</title>
        <authorList>
            <person name="Goeker M."/>
        </authorList>
    </citation>
    <scope>NUCLEOTIDE SEQUENCE [LARGE SCALE GENOMIC DNA]</scope>
    <source>
        <strain evidence="1 2">DSM 24696</strain>
    </source>
</reference>
<dbReference type="InterPro" id="IPR003735">
    <property type="entry name" value="Metal_Tscrpt_repr"/>
</dbReference>
<protein>
    <submittedName>
        <fullName evidence="1">DNA-binding FrmR family transcriptional regulator</fullName>
    </submittedName>
</protein>
<dbReference type="RefSeq" id="WP_184664233.1">
    <property type="nucleotide sequence ID" value="NZ_JACHHB010000008.1"/>
</dbReference>
<dbReference type="PANTHER" id="PTHR33677">
    <property type="entry name" value="TRANSCRIPTIONAL REPRESSOR FRMR-RELATED"/>
    <property type="match status" value="1"/>
</dbReference>
<dbReference type="Gene3D" id="1.20.58.1000">
    <property type="entry name" value="Metal-sensitive repressor, helix protomer"/>
    <property type="match status" value="1"/>
</dbReference>
<dbReference type="GO" id="GO:0046872">
    <property type="term" value="F:metal ion binding"/>
    <property type="evidence" value="ECO:0007669"/>
    <property type="project" value="InterPro"/>
</dbReference>
<dbReference type="GO" id="GO:0003677">
    <property type="term" value="F:DNA binding"/>
    <property type="evidence" value="ECO:0007669"/>
    <property type="project" value="UniProtKB-KW"/>
</dbReference>
<sequence>MGASHDEKMKGRLRRVEGQIRGVMKMMDEEKECRDLIYQLSAARSALDKTMALIVAQNLEQCVRDRIVDGEDTDDVMEEAVKLLVKSR</sequence>
<dbReference type="PANTHER" id="PTHR33677:SF5">
    <property type="entry name" value="TRANSCRIPTIONAL REPRESSOR FRMR"/>
    <property type="match status" value="1"/>
</dbReference>